<organism evidence="1 2">
    <name type="scientific">Halomicronema hongdechloris C2206</name>
    <dbReference type="NCBI Taxonomy" id="1641165"/>
    <lineage>
        <taxon>Bacteria</taxon>
        <taxon>Bacillati</taxon>
        <taxon>Cyanobacteriota</taxon>
        <taxon>Cyanophyceae</taxon>
        <taxon>Nodosilineales</taxon>
        <taxon>Nodosilineaceae</taxon>
        <taxon>Halomicronema</taxon>
    </lineage>
</organism>
<dbReference type="KEGG" id="hhg:XM38_026800"/>
<dbReference type="OrthoDB" id="483279at2"/>
<sequence>MSQPQPPTSSLSFTPLWVGEPEPDVDWALRGTDYLATLRQWAYRSDMIELRGELRQRLQMCEWIGHNIHRVNQHLNQLLADCQACFHPQARPPVHILAAPLAERMSLDGFCNLSSQPITLFIDVGCLIPDDWLGVIAHEYTHAVLRSPGHDQGFGRVLSHLCLGLGLPVPPSDALESGRLAVWPRHHTKADPADFWQGNTMY</sequence>
<dbReference type="AlphaFoldDB" id="A0A1Z3HN84"/>
<dbReference type="RefSeq" id="WP_137455101.1">
    <property type="nucleotide sequence ID" value="NZ_CP021983.2"/>
</dbReference>
<protein>
    <submittedName>
        <fullName evidence="1">Uncharacterized protein</fullName>
    </submittedName>
</protein>
<evidence type="ECO:0000313" key="1">
    <source>
        <dbReference type="EMBL" id="ASC71726.1"/>
    </source>
</evidence>
<dbReference type="Proteomes" id="UP000191901">
    <property type="component" value="Chromosome"/>
</dbReference>
<dbReference type="EMBL" id="CP021983">
    <property type="protein sequence ID" value="ASC71726.1"/>
    <property type="molecule type" value="Genomic_DNA"/>
</dbReference>
<evidence type="ECO:0000313" key="2">
    <source>
        <dbReference type="Proteomes" id="UP000191901"/>
    </source>
</evidence>
<proteinExistence type="predicted"/>
<gene>
    <name evidence="1" type="ORF">XM38_026800</name>
</gene>
<reference evidence="1 2" key="1">
    <citation type="journal article" date="2016" name="Biochim. Biophys. Acta">
        <title>Characterization of red-shifted phycobilisomes isolated from the chlorophyll f-containing cyanobacterium Halomicronema hongdechloris.</title>
        <authorList>
            <person name="Li Y."/>
            <person name="Lin Y."/>
            <person name="Garvey C.J."/>
            <person name="Birch D."/>
            <person name="Corkery R.W."/>
            <person name="Loughlin P.C."/>
            <person name="Scheer H."/>
            <person name="Willows R.D."/>
            <person name="Chen M."/>
        </authorList>
    </citation>
    <scope>NUCLEOTIDE SEQUENCE [LARGE SCALE GENOMIC DNA]</scope>
    <source>
        <strain evidence="1 2">C2206</strain>
    </source>
</reference>
<keyword evidence="2" id="KW-1185">Reference proteome</keyword>
<name>A0A1Z3HN84_9CYAN</name>
<accession>A0A1Z3HN84</accession>